<name>A0A7Z7D395_9MICO</name>
<comment type="caution">
    <text evidence="1">The sequence shown here is derived from an EMBL/GenBank/DDBJ whole genome shotgun (WGS) entry which is preliminary data.</text>
</comment>
<evidence type="ECO:0000313" key="2">
    <source>
        <dbReference type="Proteomes" id="UP000198702"/>
    </source>
</evidence>
<sequence>MTENSEAVPRDAAFWAAKIDRLQVSDPTEPHGYNIQGKRVAGPMNGFGRLWQRTYTADLGTAITPAALVADWRAHFGRYWPRMGRFHGSVSAIQPGDVTALTAGGVTTGIMVLYADDTSFTFLTPEGHMFAAMITFSAESDAGGRTTAQIRMLLRCSDPLFETMWPLARRGEDVFWPGVLRNLAAAHGVDEVEVREETVCVDRRRLWANWTNVRHNAGIRTFAHALSAPFRPRRTGATV</sequence>
<reference evidence="1 2" key="1">
    <citation type="submission" date="2016-10" db="EMBL/GenBank/DDBJ databases">
        <authorList>
            <person name="Varghese N."/>
            <person name="Submissions S."/>
        </authorList>
    </citation>
    <scope>NUCLEOTIDE SEQUENCE [LARGE SCALE GENOMIC DNA]</scope>
    <source>
        <strain evidence="1 2">UNC380MFSha3.1</strain>
    </source>
</reference>
<dbReference type="Proteomes" id="UP000198702">
    <property type="component" value="Unassembled WGS sequence"/>
</dbReference>
<evidence type="ECO:0000313" key="1">
    <source>
        <dbReference type="EMBL" id="SFI59498.1"/>
    </source>
</evidence>
<protein>
    <submittedName>
        <fullName evidence="1">Uncharacterized protein</fullName>
    </submittedName>
</protein>
<organism evidence="1 2">
    <name type="scientific">Microbacterium saccharophilum</name>
    <dbReference type="NCBI Taxonomy" id="1213358"/>
    <lineage>
        <taxon>Bacteria</taxon>
        <taxon>Bacillati</taxon>
        <taxon>Actinomycetota</taxon>
        <taxon>Actinomycetes</taxon>
        <taxon>Micrococcales</taxon>
        <taxon>Microbacteriaceae</taxon>
        <taxon>Microbacterium</taxon>
    </lineage>
</organism>
<gene>
    <name evidence="1" type="ORF">SAMN04487751_2301</name>
</gene>
<dbReference type="AlphaFoldDB" id="A0A7Z7D395"/>
<accession>A0A7Z7D395</accession>
<proteinExistence type="predicted"/>
<dbReference type="RefSeq" id="WP_036272833.1">
    <property type="nucleotide sequence ID" value="NZ_FOQZ01000003.1"/>
</dbReference>
<dbReference type="EMBL" id="FOQZ01000003">
    <property type="protein sequence ID" value="SFI59498.1"/>
    <property type="molecule type" value="Genomic_DNA"/>
</dbReference>